<reference evidence="11" key="1">
    <citation type="submission" date="2020-11" db="EMBL/GenBank/DDBJ databases">
        <title>Chlorella ohadii genome sequencing and assembly.</title>
        <authorList>
            <person name="Murik O."/>
            <person name="Treves H."/>
            <person name="Kedem I."/>
            <person name="Shotland Y."/>
            <person name="Kaplan A."/>
        </authorList>
    </citation>
    <scope>NUCLEOTIDE SEQUENCE</scope>
    <source>
        <strain evidence="11">1</strain>
    </source>
</reference>
<dbReference type="SMART" id="SM00220">
    <property type="entry name" value="S_TKc"/>
    <property type="match status" value="1"/>
</dbReference>
<dbReference type="SUPFAM" id="SSF56487">
    <property type="entry name" value="SRCR-like"/>
    <property type="match status" value="5"/>
</dbReference>
<feature type="transmembrane region" description="Helical" evidence="8">
    <location>
        <begin position="703"/>
        <end position="728"/>
    </location>
</feature>
<dbReference type="Proteomes" id="UP001205105">
    <property type="component" value="Unassembled WGS sequence"/>
</dbReference>
<dbReference type="GO" id="GO:0005524">
    <property type="term" value="F:ATP binding"/>
    <property type="evidence" value="ECO:0007669"/>
    <property type="project" value="UniProtKB-UniRule"/>
</dbReference>
<accession>A0AAD5DUT5</accession>
<keyword evidence="3" id="KW-1015">Disulfide bond</keyword>
<feature type="domain" description="SRCR" evidence="10">
    <location>
        <begin position="584"/>
        <end position="681"/>
    </location>
</feature>
<comment type="caution">
    <text evidence="11">The sequence shown here is derived from an EMBL/GenBank/DDBJ whole genome shotgun (WGS) entry which is preliminary data.</text>
</comment>
<sequence>MTPPHKPRLPVVAPDTAVRAPDCARMPVCDDGFGIVQASAVCRQLNLSNRGTVKEGHGDASFGSGTSPILVSELACPEGARSLQGCTWVNGSSCTHSEDVGINCTDVCAPFPLAVKAACGASLTVGLYARLGQDEDAGLCANGAMRAGDWCLAQRNLTNRQDELRLYSNLDPETGYRSAQYYFYGVEASGLDGGLWGARADDPRAKWLNPATGMPCNATAARTDCLPLLERNVTREYCPSSVDGLAEKLYCSGGIPILDMRLAAGTSSTSGRLEVLVGEDWGTVVGPVGPAVARVICKDLGLAGGRGLPSGSVGQEGVLPALLANLDCISTESSLADCDFETVAPGVNTFGRSTVGVVCDIPNGTITDVRLQGGSDQSSGRLEVKLSSSDIWGTVCDAGLDRREADVACQHLGLGSNFVAKAVPGAYFGPGTRSVLVQLQCTGVEKSLADCFYTIAPNCTHAQDAGVICAPVTGTVNNARLTNATSPGGMAGRLEIQIGQYWGTVCNDAFGASSAATVCMHLGLGTRGRTYIVPSTNDSLPVLAESFECAEGASLANCTYQADHNCQHSEDIGLACETGPISAVRLSPNDTQGRLEVLVDGTWGAVCENGLSGAAASVACRQMGLGSNGRAYSGGSETSGLPSLPVLVTKLACVGSEDALQDCTVNLDASTCSNFEELQCQPTTQEGQPGQQPQSTASSSSSAGIIAGVVTGVMVAAVAAGFLTFYFVRRRSRQRQTLAADAEQAAHKLQPGSAPPAPVLGGTGPGARLMSGGTKAVVVPAADDVLTTYPTRPPGMAPESLASFLSGGESTSPSLLSSLSSGPTSSVAKDALLAYITSLRSQVREVKFEELTFLDAVGEGSFGRVYRAKWHESIVACKVLLAGGGVPATADEAQRSLALSARTMAKLEEEAGLLASLRHPCIVSFYGLCRDPPCILSEFCARGSLYDVLAAGRQSAAAAAQLTWHRRLSMLLDAALGMLHLHCKTPPIIHRCVYSGACDLKSPNLLVDKDWNAKVTDFNLSRVLDEARNTSSAAAMNPRWLAPELMRGGSATRASDVFAFGVVMWEMATWTLPWGAANPWQLVGQVLNGRRLEMPPHDQLPGPDTSGFAGFNAYLELMRLCWAQDETERPTFEEVVPQLRELQAAAAPGGD</sequence>
<keyword evidence="6" id="KW-0067">ATP-binding</keyword>
<keyword evidence="8" id="KW-0812">Transmembrane</keyword>
<evidence type="ECO:0000313" key="12">
    <source>
        <dbReference type="Proteomes" id="UP001205105"/>
    </source>
</evidence>
<feature type="domain" description="SRCR" evidence="10">
    <location>
        <begin position="479"/>
        <end position="577"/>
    </location>
</feature>
<dbReference type="Pfam" id="PF00530">
    <property type="entry name" value="SRCR"/>
    <property type="match status" value="5"/>
</dbReference>
<evidence type="ECO:0000256" key="1">
    <source>
        <dbReference type="ARBA" id="ARBA00022729"/>
    </source>
</evidence>
<evidence type="ECO:0000259" key="9">
    <source>
        <dbReference type="PROSITE" id="PS50011"/>
    </source>
</evidence>
<dbReference type="AlphaFoldDB" id="A0AAD5DUT5"/>
<evidence type="ECO:0000256" key="3">
    <source>
        <dbReference type="ARBA" id="ARBA00023157"/>
    </source>
</evidence>
<dbReference type="GO" id="GO:0005615">
    <property type="term" value="C:extracellular space"/>
    <property type="evidence" value="ECO:0007669"/>
    <property type="project" value="TreeGrafter"/>
</dbReference>
<proteinExistence type="predicted"/>
<dbReference type="InterPro" id="IPR050912">
    <property type="entry name" value="LOX-like_protein"/>
</dbReference>
<gene>
    <name evidence="11" type="ORF">COHA_002014</name>
</gene>
<keyword evidence="4" id="KW-0675">Receptor</keyword>
<keyword evidence="5" id="KW-0325">Glycoprotein</keyword>
<dbReference type="GO" id="GO:0016020">
    <property type="term" value="C:membrane"/>
    <property type="evidence" value="ECO:0007669"/>
    <property type="project" value="InterPro"/>
</dbReference>
<dbReference type="SMART" id="SM00202">
    <property type="entry name" value="SR"/>
    <property type="match status" value="5"/>
</dbReference>
<evidence type="ECO:0000256" key="2">
    <source>
        <dbReference type="ARBA" id="ARBA00022737"/>
    </source>
</evidence>
<protein>
    <submittedName>
        <fullName evidence="11">Uncharacterized protein</fullName>
    </submittedName>
</protein>
<keyword evidence="6" id="KW-0547">Nucleotide-binding</keyword>
<dbReference type="InterPro" id="IPR001245">
    <property type="entry name" value="Ser-Thr/Tyr_kinase_cat_dom"/>
</dbReference>
<organism evidence="11 12">
    <name type="scientific">Chlorella ohadii</name>
    <dbReference type="NCBI Taxonomy" id="2649997"/>
    <lineage>
        <taxon>Eukaryota</taxon>
        <taxon>Viridiplantae</taxon>
        <taxon>Chlorophyta</taxon>
        <taxon>core chlorophytes</taxon>
        <taxon>Trebouxiophyceae</taxon>
        <taxon>Chlorellales</taxon>
        <taxon>Chlorellaceae</taxon>
        <taxon>Chlorella clade</taxon>
        <taxon>Chlorella</taxon>
    </lineage>
</organism>
<dbReference type="InterPro" id="IPR001190">
    <property type="entry name" value="SRCR"/>
</dbReference>
<evidence type="ECO:0000256" key="7">
    <source>
        <dbReference type="SAM" id="MobiDB-lite"/>
    </source>
</evidence>
<keyword evidence="1" id="KW-0732">Signal</keyword>
<feature type="domain" description="Protein kinase" evidence="9">
    <location>
        <begin position="851"/>
        <end position="1139"/>
    </location>
</feature>
<dbReference type="FunFam" id="3.10.250.10:FF:000007">
    <property type="entry name" value="Soluble scavenger receptor cysteine-rich domain-containing protein SSC5D"/>
    <property type="match status" value="1"/>
</dbReference>
<dbReference type="PROSITE" id="PS50287">
    <property type="entry name" value="SRCR_2"/>
    <property type="match status" value="5"/>
</dbReference>
<keyword evidence="12" id="KW-1185">Reference proteome</keyword>
<feature type="domain" description="SRCR" evidence="10">
    <location>
        <begin position="369"/>
        <end position="470"/>
    </location>
</feature>
<dbReference type="PANTHER" id="PTHR45817:SF8">
    <property type="entry name" value="LYSYL OXIDASE HOMOLOG 1"/>
    <property type="match status" value="1"/>
</dbReference>
<keyword evidence="8" id="KW-0472">Membrane</keyword>
<name>A0AAD5DUT5_9CHLO</name>
<evidence type="ECO:0000313" key="11">
    <source>
        <dbReference type="EMBL" id="KAI7844420.1"/>
    </source>
</evidence>
<feature type="region of interest" description="Disordered" evidence="7">
    <location>
        <begin position="738"/>
        <end position="766"/>
    </location>
</feature>
<dbReference type="Pfam" id="PF07714">
    <property type="entry name" value="PK_Tyr_Ser-Thr"/>
    <property type="match status" value="1"/>
</dbReference>
<dbReference type="PROSITE" id="PS00107">
    <property type="entry name" value="PROTEIN_KINASE_ATP"/>
    <property type="match status" value="1"/>
</dbReference>
<feature type="domain" description="SRCR" evidence="10">
    <location>
        <begin position="28"/>
        <end position="105"/>
    </location>
</feature>
<dbReference type="InterPro" id="IPR017441">
    <property type="entry name" value="Protein_kinase_ATP_BS"/>
</dbReference>
<dbReference type="Gene3D" id="1.10.510.10">
    <property type="entry name" value="Transferase(Phosphotransferase) domain 1"/>
    <property type="match status" value="1"/>
</dbReference>
<dbReference type="InterPro" id="IPR011009">
    <property type="entry name" value="Kinase-like_dom_sf"/>
</dbReference>
<feature type="domain" description="SRCR" evidence="10">
    <location>
        <begin position="260"/>
        <end position="360"/>
    </location>
</feature>
<dbReference type="EMBL" id="JADXDR010000031">
    <property type="protein sequence ID" value="KAI7844420.1"/>
    <property type="molecule type" value="Genomic_DNA"/>
</dbReference>
<dbReference type="Gene3D" id="3.10.250.10">
    <property type="entry name" value="SRCR-like domain"/>
    <property type="match status" value="5"/>
</dbReference>
<dbReference type="PRINTS" id="PR00258">
    <property type="entry name" value="SPERACTRCPTR"/>
</dbReference>
<dbReference type="GO" id="GO:0004672">
    <property type="term" value="F:protein kinase activity"/>
    <property type="evidence" value="ECO:0007669"/>
    <property type="project" value="InterPro"/>
</dbReference>
<dbReference type="CDD" id="cd13999">
    <property type="entry name" value="STKc_MAP3K-like"/>
    <property type="match status" value="1"/>
</dbReference>
<evidence type="ECO:0000256" key="8">
    <source>
        <dbReference type="SAM" id="Phobius"/>
    </source>
</evidence>
<feature type="binding site" evidence="6">
    <location>
        <position position="878"/>
    </location>
    <ligand>
        <name>ATP</name>
        <dbReference type="ChEBI" id="CHEBI:30616"/>
    </ligand>
</feature>
<dbReference type="GO" id="GO:0030199">
    <property type="term" value="P:collagen fibril organization"/>
    <property type="evidence" value="ECO:0007669"/>
    <property type="project" value="TreeGrafter"/>
</dbReference>
<dbReference type="GO" id="GO:0004720">
    <property type="term" value="F:protein-lysine 6-oxidase activity"/>
    <property type="evidence" value="ECO:0007669"/>
    <property type="project" value="TreeGrafter"/>
</dbReference>
<dbReference type="SUPFAM" id="SSF56112">
    <property type="entry name" value="Protein kinase-like (PK-like)"/>
    <property type="match status" value="1"/>
</dbReference>
<dbReference type="PANTHER" id="PTHR45817">
    <property type="entry name" value="LYSYL OXIDASE-LIKE-RELATED"/>
    <property type="match status" value="1"/>
</dbReference>
<keyword evidence="2" id="KW-0677">Repeat</keyword>
<keyword evidence="8" id="KW-1133">Transmembrane helix</keyword>
<evidence type="ECO:0000256" key="5">
    <source>
        <dbReference type="ARBA" id="ARBA00023180"/>
    </source>
</evidence>
<dbReference type="InterPro" id="IPR036772">
    <property type="entry name" value="SRCR-like_dom_sf"/>
</dbReference>
<dbReference type="InterPro" id="IPR000719">
    <property type="entry name" value="Prot_kinase_dom"/>
</dbReference>
<evidence type="ECO:0000256" key="6">
    <source>
        <dbReference type="PROSITE-ProRule" id="PRU10141"/>
    </source>
</evidence>
<evidence type="ECO:0000256" key="4">
    <source>
        <dbReference type="ARBA" id="ARBA00023170"/>
    </source>
</evidence>
<dbReference type="PROSITE" id="PS50011">
    <property type="entry name" value="PROTEIN_KINASE_DOM"/>
    <property type="match status" value="1"/>
</dbReference>
<evidence type="ECO:0000259" key="10">
    <source>
        <dbReference type="PROSITE" id="PS50287"/>
    </source>
</evidence>